<proteinExistence type="predicted"/>
<gene>
    <name evidence="1" type="ORF">RchiOBHm_Chr2g0130541</name>
</gene>
<organism evidence="1 2">
    <name type="scientific">Rosa chinensis</name>
    <name type="common">China rose</name>
    <dbReference type="NCBI Taxonomy" id="74649"/>
    <lineage>
        <taxon>Eukaryota</taxon>
        <taxon>Viridiplantae</taxon>
        <taxon>Streptophyta</taxon>
        <taxon>Embryophyta</taxon>
        <taxon>Tracheophyta</taxon>
        <taxon>Spermatophyta</taxon>
        <taxon>Magnoliopsida</taxon>
        <taxon>eudicotyledons</taxon>
        <taxon>Gunneridae</taxon>
        <taxon>Pentapetalae</taxon>
        <taxon>rosids</taxon>
        <taxon>fabids</taxon>
        <taxon>Rosales</taxon>
        <taxon>Rosaceae</taxon>
        <taxon>Rosoideae</taxon>
        <taxon>Rosoideae incertae sedis</taxon>
        <taxon>Rosa</taxon>
    </lineage>
</organism>
<dbReference type="EMBL" id="PDCK01000040">
    <property type="protein sequence ID" value="PRQ50200.1"/>
    <property type="molecule type" value="Genomic_DNA"/>
</dbReference>
<keyword evidence="2" id="KW-1185">Reference proteome</keyword>
<dbReference type="Proteomes" id="UP000238479">
    <property type="component" value="Chromosome 2"/>
</dbReference>
<protein>
    <submittedName>
        <fullName evidence="1">Uncharacterized protein</fullName>
    </submittedName>
</protein>
<evidence type="ECO:0000313" key="2">
    <source>
        <dbReference type="Proteomes" id="UP000238479"/>
    </source>
</evidence>
<reference evidence="1 2" key="1">
    <citation type="journal article" date="2018" name="Nat. Genet.">
        <title>The Rosa genome provides new insights in the design of modern roses.</title>
        <authorList>
            <person name="Bendahmane M."/>
        </authorList>
    </citation>
    <scope>NUCLEOTIDE SEQUENCE [LARGE SCALE GENOMIC DNA]</scope>
    <source>
        <strain evidence="2">cv. Old Blush</strain>
    </source>
</reference>
<sequence>MHWKQLNNRLEFGNITPLAIAAAALVTRTLESPACYVGHAVHRRLLRLLHSCCRGFWFSWRMPWGETVLLPAPDIMTQGWLIYLYSKF</sequence>
<evidence type="ECO:0000313" key="1">
    <source>
        <dbReference type="EMBL" id="PRQ50200.1"/>
    </source>
</evidence>
<comment type="caution">
    <text evidence="1">The sequence shown here is derived from an EMBL/GenBank/DDBJ whole genome shotgun (WGS) entry which is preliminary data.</text>
</comment>
<dbReference type="AlphaFoldDB" id="A0A2P6RUT6"/>
<dbReference type="Gramene" id="PRQ50200">
    <property type="protein sequence ID" value="PRQ50200"/>
    <property type="gene ID" value="RchiOBHm_Chr2g0130541"/>
</dbReference>
<name>A0A2P6RUT6_ROSCH</name>
<accession>A0A2P6RUT6</accession>